<evidence type="ECO:0000256" key="1">
    <source>
        <dbReference type="ARBA" id="ARBA00006061"/>
    </source>
</evidence>
<comment type="caution">
    <text evidence="4">The sequence shown here is derived from an EMBL/GenBank/DDBJ whole genome shotgun (WGS) entry which is preliminary data.</text>
</comment>
<gene>
    <name evidence="4" type="ORF">DY000_02023145</name>
</gene>
<dbReference type="Pfam" id="PF08536">
    <property type="entry name" value="Whirly"/>
    <property type="match status" value="1"/>
</dbReference>
<evidence type="ECO:0000313" key="4">
    <source>
        <dbReference type="EMBL" id="KAF3590409.1"/>
    </source>
</evidence>
<dbReference type="Proteomes" id="UP000266723">
    <property type="component" value="Unassembled WGS sequence"/>
</dbReference>
<dbReference type="InterPro" id="IPR013742">
    <property type="entry name" value="Whirly"/>
</dbReference>
<dbReference type="InterPro" id="IPR009044">
    <property type="entry name" value="ssDNA-bd_transcriptional_reg"/>
</dbReference>
<dbReference type="Gene3D" id="3.30.1490.10">
    <property type="match status" value="1"/>
</dbReference>
<organism evidence="4 5">
    <name type="scientific">Brassica cretica</name>
    <name type="common">Mustard</name>
    <dbReference type="NCBI Taxonomy" id="69181"/>
    <lineage>
        <taxon>Eukaryota</taxon>
        <taxon>Viridiplantae</taxon>
        <taxon>Streptophyta</taxon>
        <taxon>Embryophyta</taxon>
        <taxon>Tracheophyta</taxon>
        <taxon>Spermatophyta</taxon>
        <taxon>Magnoliopsida</taxon>
        <taxon>eudicotyledons</taxon>
        <taxon>Gunneridae</taxon>
        <taxon>Pentapetalae</taxon>
        <taxon>rosids</taxon>
        <taxon>malvids</taxon>
        <taxon>Brassicales</taxon>
        <taxon>Brassicaceae</taxon>
        <taxon>Brassiceae</taxon>
        <taxon>Brassica</taxon>
    </lineage>
</organism>
<evidence type="ECO:0000313" key="5">
    <source>
        <dbReference type="Proteomes" id="UP000266723"/>
    </source>
</evidence>
<keyword evidence="2" id="KW-0809">Transit peptide</keyword>
<name>A0ABQ7E2F1_BRACR</name>
<sequence length="412" mass="45588">MSSRLLSSSSSVLVAGGDLAVKRHGLASKPVRTVNLSVKSRQTDYFEKQRFGDSSSSSQNGEGGPARFYVGHSISKGKAALTVEPRTPEFASLDVSLYLYPKRSKSLSPLICADSDLSLFTYLQSGAFKLSKDGFLLLQFAPAAGVRQYDWSKKGETLESDEISEEVYLPLKESIGHTEVEVIAGALFGFLVSFGVYSLMSKLPTLYGALNFLYYMKTGTCKCGVISPRSDVGVKEIECWTARLLPSETDEKEKIETDERRRLRRSRRRLRFLRQKIDRKPPQRTTRALLTASPPSSLELSDCVVRCEDGAQSACSEATTNRADHPTARPPGVKASKGARGKRPMVDQQGVTQFQNMVSIKEKDMAIKEKDMALKERLSKMGLLGNLISKTKPLSEYEEALKQKLITEMLGD</sequence>
<keyword evidence="5" id="KW-1185">Reference proteome</keyword>
<reference evidence="4 5" key="1">
    <citation type="journal article" date="2020" name="BMC Genomics">
        <title>Intraspecific diversification of the crop wild relative Brassica cretica Lam. using demographic model selection.</title>
        <authorList>
            <person name="Kioukis A."/>
            <person name="Michalopoulou V.A."/>
            <person name="Briers L."/>
            <person name="Pirintsos S."/>
            <person name="Studholme D.J."/>
            <person name="Pavlidis P."/>
            <person name="Sarris P.F."/>
        </authorList>
    </citation>
    <scope>NUCLEOTIDE SEQUENCE [LARGE SCALE GENOMIC DNA]</scope>
    <source>
        <strain evidence="5">cv. PFS-1207/04</strain>
    </source>
</reference>
<feature type="region of interest" description="Disordered" evidence="3">
    <location>
        <begin position="317"/>
        <end position="345"/>
    </location>
</feature>
<dbReference type="Gene3D" id="2.30.31.10">
    <property type="entry name" value="Transcriptional Coactivator Pc4, Chain A"/>
    <property type="match status" value="1"/>
</dbReference>
<dbReference type="SUPFAM" id="SSF54447">
    <property type="entry name" value="ssDNA-binding transcriptional regulator domain"/>
    <property type="match status" value="2"/>
</dbReference>
<protein>
    <submittedName>
        <fullName evidence="4">Uncharacterized protein</fullName>
    </submittedName>
</protein>
<evidence type="ECO:0000256" key="3">
    <source>
        <dbReference type="SAM" id="MobiDB-lite"/>
    </source>
</evidence>
<proteinExistence type="inferred from homology"/>
<comment type="similarity">
    <text evidence="1">Belongs to the Whirly family.</text>
</comment>
<evidence type="ECO:0000256" key="2">
    <source>
        <dbReference type="ARBA" id="ARBA00022946"/>
    </source>
</evidence>
<dbReference type="PANTHER" id="PTHR31745">
    <property type="entry name" value="SINGLE-STRANDED DNA-BINDING PROTEIN WHY2, MITOCHONDRIAL"/>
    <property type="match status" value="1"/>
</dbReference>
<dbReference type="PANTHER" id="PTHR31745:SF2">
    <property type="entry name" value="SINGLE-STRANDED DNA-BINDING PROTEIN WHY1, CHLOROPLASTIC"/>
    <property type="match status" value="1"/>
</dbReference>
<accession>A0ABQ7E2F1</accession>
<dbReference type="EMBL" id="QGKV02000299">
    <property type="protein sequence ID" value="KAF3590409.1"/>
    <property type="molecule type" value="Genomic_DNA"/>
</dbReference>